<comment type="similarity">
    <text evidence="1">Belongs to the peptidase S10 family.</text>
</comment>
<dbReference type="PANTHER" id="PTHR11802:SF472">
    <property type="entry name" value="SERINE CARBOXYPEPTIDASE CPVL-RELATED"/>
    <property type="match status" value="1"/>
</dbReference>
<dbReference type="Gene3D" id="3.40.50.1820">
    <property type="entry name" value="alpha/beta hydrolase"/>
    <property type="match status" value="1"/>
</dbReference>
<comment type="caution">
    <text evidence="8">The sequence shown here is derived from an EMBL/GenBank/DDBJ whole genome shotgun (WGS) entry which is preliminary data.</text>
</comment>
<dbReference type="Pfam" id="PF00450">
    <property type="entry name" value="Peptidase_S10"/>
    <property type="match status" value="1"/>
</dbReference>
<proteinExistence type="inferred from homology"/>
<keyword evidence="2" id="KW-0121">Carboxypeptidase</keyword>
<keyword evidence="9" id="KW-1185">Reference proteome</keyword>
<evidence type="ECO:0000256" key="3">
    <source>
        <dbReference type="ARBA" id="ARBA00022670"/>
    </source>
</evidence>
<sequence>MYDLHGPTLLILGICWIIHGLLGQATYYTPYIDECNYEEGRGISKRDTDTIFKDNEVHGGYFTVSKKLDINLYSLFVKSKKDWKNAPLIVWLQGQPACTSLYAVFGQHGPYRVANNQLSTNEHTWTDEYNVLYLDSMIFAGYSYAQNTSVLFAYLEDMGSYLYDALYQFHQVFPTVAQNDVYLAGEMYSGKYLLLVGHTIHKKNPLSHIKIRLKGLYIGAGFTDPENMLEYSAFMYQIGLIDYTKMREIQNMEESIRKGIRSQKYDNAQQQLLSVWIEMELVGFPKPMDFTQPKATFSADVFDFLQSAQFRDAFQLQNATFYPEHVDVEMAGSGRTLKAICEEDALKTAKHLLPPLLKHYRIIYFGGQFDLIVPYVHIANFLRLLEWDGAETYYNHDKTQRHTWFVDGELTGYYKNVLNLTEIMVRNASHMVDASQPRWGRQLLKDFIEDKFIH</sequence>
<keyword evidence="4 7" id="KW-0732">Signal</keyword>
<evidence type="ECO:0000256" key="5">
    <source>
        <dbReference type="ARBA" id="ARBA00022801"/>
    </source>
</evidence>
<keyword evidence="6" id="KW-0325">Glycoprotein</keyword>
<name>A0AAN9TKA9_9HEMI</name>
<evidence type="ECO:0000256" key="4">
    <source>
        <dbReference type="ARBA" id="ARBA00022729"/>
    </source>
</evidence>
<evidence type="ECO:0000256" key="1">
    <source>
        <dbReference type="ARBA" id="ARBA00009431"/>
    </source>
</evidence>
<evidence type="ECO:0000256" key="2">
    <source>
        <dbReference type="ARBA" id="ARBA00022645"/>
    </source>
</evidence>
<dbReference type="GO" id="GO:0006508">
    <property type="term" value="P:proteolysis"/>
    <property type="evidence" value="ECO:0007669"/>
    <property type="project" value="UniProtKB-KW"/>
</dbReference>
<dbReference type="SUPFAM" id="SSF53474">
    <property type="entry name" value="alpha/beta-Hydrolases"/>
    <property type="match status" value="1"/>
</dbReference>
<dbReference type="EMBL" id="JBBCAQ010000016">
    <property type="protein sequence ID" value="KAK7597923.1"/>
    <property type="molecule type" value="Genomic_DNA"/>
</dbReference>
<organism evidence="8 9">
    <name type="scientific">Parthenolecanium corni</name>
    <dbReference type="NCBI Taxonomy" id="536013"/>
    <lineage>
        <taxon>Eukaryota</taxon>
        <taxon>Metazoa</taxon>
        <taxon>Ecdysozoa</taxon>
        <taxon>Arthropoda</taxon>
        <taxon>Hexapoda</taxon>
        <taxon>Insecta</taxon>
        <taxon>Pterygota</taxon>
        <taxon>Neoptera</taxon>
        <taxon>Paraneoptera</taxon>
        <taxon>Hemiptera</taxon>
        <taxon>Sternorrhyncha</taxon>
        <taxon>Coccoidea</taxon>
        <taxon>Coccidae</taxon>
        <taxon>Parthenolecanium</taxon>
    </lineage>
</organism>
<evidence type="ECO:0000313" key="8">
    <source>
        <dbReference type="EMBL" id="KAK7597923.1"/>
    </source>
</evidence>
<dbReference type="AlphaFoldDB" id="A0AAN9TKA9"/>
<evidence type="ECO:0000256" key="6">
    <source>
        <dbReference type="ARBA" id="ARBA00023180"/>
    </source>
</evidence>
<accession>A0AAN9TKA9</accession>
<dbReference type="InterPro" id="IPR001563">
    <property type="entry name" value="Peptidase_S10"/>
</dbReference>
<feature type="chain" id="PRO_5042980416" evidence="7">
    <location>
        <begin position="24"/>
        <end position="454"/>
    </location>
</feature>
<keyword evidence="3" id="KW-0645">Protease</keyword>
<gene>
    <name evidence="8" type="ORF">V9T40_014879</name>
</gene>
<dbReference type="PRINTS" id="PR00724">
    <property type="entry name" value="CRBOXYPTASEC"/>
</dbReference>
<dbReference type="PANTHER" id="PTHR11802">
    <property type="entry name" value="SERINE PROTEASE FAMILY S10 SERINE CARBOXYPEPTIDASE"/>
    <property type="match status" value="1"/>
</dbReference>
<reference evidence="8 9" key="1">
    <citation type="submission" date="2024-03" db="EMBL/GenBank/DDBJ databases">
        <title>Adaptation during the transition from Ophiocordyceps entomopathogen to insect associate is accompanied by gene loss and intensified selection.</title>
        <authorList>
            <person name="Ward C.M."/>
            <person name="Onetto C.A."/>
            <person name="Borneman A.R."/>
        </authorList>
    </citation>
    <scope>NUCLEOTIDE SEQUENCE [LARGE SCALE GENOMIC DNA]</scope>
    <source>
        <strain evidence="8">AWRI1</strain>
        <tissue evidence="8">Single Adult Female</tissue>
    </source>
</reference>
<dbReference type="InterPro" id="IPR029058">
    <property type="entry name" value="AB_hydrolase_fold"/>
</dbReference>
<protein>
    <submittedName>
        <fullName evidence="8">Uncharacterized protein</fullName>
    </submittedName>
</protein>
<keyword evidence="5" id="KW-0378">Hydrolase</keyword>
<dbReference type="GO" id="GO:0004185">
    <property type="term" value="F:serine-type carboxypeptidase activity"/>
    <property type="evidence" value="ECO:0007669"/>
    <property type="project" value="InterPro"/>
</dbReference>
<evidence type="ECO:0000256" key="7">
    <source>
        <dbReference type="SAM" id="SignalP"/>
    </source>
</evidence>
<dbReference type="Proteomes" id="UP001367676">
    <property type="component" value="Unassembled WGS sequence"/>
</dbReference>
<evidence type="ECO:0000313" key="9">
    <source>
        <dbReference type="Proteomes" id="UP001367676"/>
    </source>
</evidence>
<feature type="signal peptide" evidence="7">
    <location>
        <begin position="1"/>
        <end position="23"/>
    </location>
</feature>